<name>A0AAW1GGF6_POPJA</name>
<feature type="non-terminal residue" evidence="2">
    <location>
        <position position="1"/>
    </location>
</feature>
<sequence length="147" mass="15909">IDDDGVLGTAGSVKLLDAQGNSIDDWNSTELNPDENGELEFVGDAEYTVYWDSLNPDTQYRLVELEFVGDAEYTVYWDSLNPDTQYRLVVSSNYGEAGGEGDTGEDGEAGDEGSQGRTGTDGATGSSGELGSQRCIRRKRRCRNGYG</sequence>
<proteinExistence type="predicted"/>
<evidence type="ECO:0000256" key="1">
    <source>
        <dbReference type="SAM" id="MobiDB-lite"/>
    </source>
</evidence>
<feature type="compositionally biased region" description="Acidic residues" evidence="1">
    <location>
        <begin position="102"/>
        <end position="111"/>
    </location>
</feature>
<accession>A0AAW1GGF6</accession>
<evidence type="ECO:0000313" key="3">
    <source>
        <dbReference type="Proteomes" id="UP001458880"/>
    </source>
</evidence>
<protein>
    <recommendedName>
        <fullName evidence="4">Fibronectin type-III domain-containing protein</fullName>
    </recommendedName>
</protein>
<reference evidence="2 3" key="1">
    <citation type="journal article" date="2024" name="BMC Genomics">
        <title>De novo assembly and annotation of Popillia japonica's genome with initial clues to its potential as an invasive pest.</title>
        <authorList>
            <person name="Cucini C."/>
            <person name="Boschi S."/>
            <person name="Funari R."/>
            <person name="Cardaioli E."/>
            <person name="Iannotti N."/>
            <person name="Marturano G."/>
            <person name="Paoli F."/>
            <person name="Bruttini M."/>
            <person name="Carapelli A."/>
            <person name="Frati F."/>
            <person name="Nardi F."/>
        </authorList>
    </citation>
    <scope>NUCLEOTIDE SEQUENCE [LARGE SCALE GENOMIC DNA]</scope>
    <source>
        <strain evidence="2">DMR45628</strain>
    </source>
</reference>
<keyword evidence="3" id="KW-1185">Reference proteome</keyword>
<feature type="compositionally biased region" description="Polar residues" evidence="1">
    <location>
        <begin position="115"/>
        <end position="130"/>
    </location>
</feature>
<dbReference type="Proteomes" id="UP001458880">
    <property type="component" value="Unassembled WGS sequence"/>
</dbReference>
<feature type="region of interest" description="Disordered" evidence="1">
    <location>
        <begin position="91"/>
        <end position="134"/>
    </location>
</feature>
<comment type="caution">
    <text evidence="2">The sequence shown here is derived from an EMBL/GenBank/DDBJ whole genome shotgun (WGS) entry which is preliminary data.</text>
</comment>
<evidence type="ECO:0000313" key="2">
    <source>
        <dbReference type="EMBL" id="KAK9659803.1"/>
    </source>
</evidence>
<dbReference type="AlphaFoldDB" id="A0AAW1GGF6"/>
<dbReference type="EMBL" id="JASPKY010004875">
    <property type="protein sequence ID" value="KAK9659803.1"/>
    <property type="molecule type" value="Genomic_DNA"/>
</dbReference>
<evidence type="ECO:0008006" key="4">
    <source>
        <dbReference type="Google" id="ProtNLM"/>
    </source>
</evidence>
<organism evidence="2 3">
    <name type="scientific">Popillia japonica</name>
    <name type="common">Japanese beetle</name>
    <dbReference type="NCBI Taxonomy" id="7064"/>
    <lineage>
        <taxon>Eukaryota</taxon>
        <taxon>Metazoa</taxon>
        <taxon>Ecdysozoa</taxon>
        <taxon>Arthropoda</taxon>
        <taxon>Hexapoda</taxon>
        <taxon>Insecta</taxon>
        <taxon>Pterygota</taxon>
        <taxon>Neoptera</taxon>
        <taxon>Endopterygota</taxon>
        <taxon>Coleoptera</taxon>
        <taxon>Polyphaga</taxon>
        <taxon>Scarabaeiformia</taxon>
        <taxon>Scarabaeidae</taxon>
        <taxon>Rutelinae</taxon>
        <taxon>Popillia</taxon>
    </lineage>
</organism>
<gene>
    <name evidence="2" type="ORF">QE152_g41544</name>
</gene>